<dbReference type="AlphaFoldDB" id="A0A7S2CLV7"/>
<dbReference type="EMBL" id="HBGU01018374">
    <property type="protein sequence ID" value="CAD9429715.1"/>
    <property type="molecule type" value="Transcribed_RNA"/>
</dbReference>
<proteinExistence type="predicted"/>
<dbReference type="PANTHER" id="PTHR48287:SF1">
    <property type="entry name" value="ARM REPEAT SUPERFAMILY PROTEIN"/>
    <property type="match status" value="1"/>
</dbReference>
<evidence type="ECO:0000313" key="2">
    <source>
        <dbReference type="EMBL" id="CAD9429715.1"/>
    </source>
</evidence>
<name>A0A7S2CLV7_9EUKA</name>
<feature type="non-terminal residue" evidence="2">
    <location>
        <position position="156"/>
    </location>
</feature>
<accession>A0A7S2CLV7</accession>
<dbReference type="InterPro" id="IPR057860">
    <property type="entry name" value="HEAT_RRP12_N"/>
</dbReference>
<sequence>MGDMYSDIRVHAGAAGGKFLQENIVLSAVEEILAAQNLTRTPVAYLGALMTSLQAQSETDPAVYAGVLTLLERALTRVPRALLISKAARISAALVSVANTHAEHAPVLRGALSCVLSVLTAQPAGAPASADMLKLFRWLLEFVVHPSPKVRARGQL</sequence>
<gene>
    <name evidence="2" type="ORF">CBRE1094_LOCUS9987</name>
</gene>
<evidence type="ECO:0000259" key="1">
    <source>
        <dbReference type="Pfam" id="PF25772"/>
    </source>
</evidence>
<organism evidence="2">
    <name type="scientific">Haptolina brevifila</name>
    <dbReference type="NCBI Taxonomy" id="156173"/>
    <lineage>
        <taxon>Eukaryota</taxon>
        <taxon>Haptista</taxon>
        <taxon>Haptophyta</taxon>
        <taxon>Prymnesiophyceae</taxon>
        <taxon>Prymnesiales</taxon>
        <taxon>Prymnesiaceae</taxon>
        <taxon>Haptolina</taxon>
    </lineage>
</organism>
<dbReference type="PANTHER" id="PTHR48287">
    <property type="entry name" value="ARM REPEAT SUPERFAMILY PROTEIN"/>
    <property type="match status" value="1"/>
</dbReference>
<feature type="domain" description="RRP12 N-terminal HEAT" evidence="1">
    <location>
        <begin position="25"/>
        <end position="154"/>
    </location>
</feature>
<dbReference type="Pfam" id="PF25772">
    <property type="entry name" value="HEAT_RRP12_N"/>
    <property type="match status" value="1"/>
</dbReference>
<reference evidence="2" key="1">
    <citation type="submission" date="2021-01" db="EMBL/GenBank/DDBJ databases">
        <authorList>
            <person name="Corre E."/>
            <person name="Pelletier E."/>
            <person name="Niang G."/>
            <person name="Scheremetjew M."/>
            <person name="Finn R."/>
            <person name="Kale V."/>
            <person name="Holt S."/>
            <person name="Cochrane G."/>
            <person name="Meng A."/>
            <person name="Brown T."/>
            <person name="Cohen L."/>
        </authorList>
    </citation>
    <scope>NUCLEOTIDE SEQUENCE</scope>
    <source>
        <strain evidence="2">UTEX LB 985</strain>
    </source>
</reference>
<dbReference type="InterPro" id="IPR052087">
    <property type="entry name" value="RRP12"/>
</dbReference>
<protein>
    <recommendedName>
        <fullName evidence="1">RRP12 N-terminal HEAT domain-containing protein</fullName>
    </recommendedName>
</protein>